<dbReference type="GO" id="GO:0005737">
    <property type="term" value="C:cytoplasm"/>
    <property type="evidence" value="ECO:0007669"/>
    <property type="project" value="UniProtKB-SubCell"/>
</dbReference>
<dbReference type="PANTHER" id="PTHR31250:SF27">
    <property type="entry name" value="IQ DOMAIN-CONTAINING PROTEIN IQM5"/>
    <property type="match status" value="1"/>
</dbReference>
<dbReference type="InterPro" id="IPR044159">
    <property type="entry name" value="IQM"/>
</dbReference>
<reference evidence="4 5" key="1">
    <citation type="submission" date="2015-11" db="EMBL/GenBank/DDBJ databases">
        <title>Genomic analysis of 38 Legionella species identifies large and diverse effector repertoires.</title>
        <authorList>
            <person name="Burstein D."/>
            <person name="Amaro F."/>
            <person name="Zusman T."/>
            <person name="Lifshitz Z."/>
            <person name="Cohen O."/>
            <person name="Gilbert J.A."/>
            <person name="Pupko T."/>
            <person name="Shuman H.A."/>
            <person name="Segal G."/>
        </authorList>
    </citation>
    <scope>NUCLEOTIDE SEQUENCE [LARGE SCALE GENOMIC DNA]</scope>
    <source>
        <strain evidence="4 5">ORW</strain>
    </source>
</reference>
<feature type="coiled-coil region" evidence="3">
    <location>
        <begin position="47"/>
        <end position="74"/>
    </location>
</feature>
<comment type="subcellular location">
    <subcellularLocation>
        <location evidence="1">Cytoplasm</location>
    </subcellularLocation>
</comment>
<evidence type="ECO:0000256" key="3">
    <source>
        <dbReference type="SAM" id="Coils"/>
    </source>
</evidence>
<keyword evidence="3" id="KW-0175">Coiled coil</keyword>
<evidence type="ECO:0000256" key="1">
    <source>
        <dbReference type="ARBA" id="ARBA00004496"/>
    </source>
</evidence>
<evidence type="ECO:0000313" key="4">
    <source>
        <dbReference type="EMBL" id="KTC79976.1"/>
    </source>
</evidence>
<accession>A0A0W0S913</accession>
<dbReference type="PATRIC" id="fig|28084.5.peg.2166"/>
<protein>
    <recommendedName>
        <fullName evidence="6">Coiled-coil protein</fullName>
    </recommendedName>
</protein>
<keyword evidence="2" id="KW-0963">Cytoplasm</keyword>
<sequence>MPKNYFSSKDGTVTIRLDQAWSDYQNSSLSKEDRLNALDFMIYVFDIKKFSNKKNVLNQLLDNLMQEREKRKKENPEYIPVLSTGKYKLEPNRVLKPTSESQKSSEADIQNAFNRGELLDVNEKDKRFDEAHTTFLTPQQRAEFNIEINNGLFHKEGKIFDSSQSIAHKKPGFVAFTLNTNYELSVFEHQCGLLDEQGRLLLHSSMNAGAPVLAAGEMEIKNGKLISINTYSGHYQPSLYSVARFLEYLSNRGVDITETKVYLENEPSKESGLKYQKGQYGYEISATDIVHSVKKIMTLNLEYIDEYINSTRTQLFNFFGNKLTQAKSAIAQEFHDEVVYTMDTLKDSISLSDIKISIECLDSIITRYSEKLEQLNGNPGRLDNKFSVLKMLIQEQREKYERLDDKEEEQRIERFKSQH</sequence>
<dbReference type="OrthoDB" id="5654135at2"/>
<comment type="caution">
    <text evidence="4">The sequence shown here is derived from an EMBL/GenBank/DDBJ whole genome shotgun (WGS) entry which is preliminary data.</text>
</comment>
<gene>
    <name evidence="4" type="ORF">Lche_1996</name>
</gene>
<dbReference type="Proteomes" id="UP000054921">
    <property type="component" value="Unassembled WGS sequence"/>
</dbReference>
<evidence type="ECO:0000313" key="5">
    <source>
        <dbReference type="Proteomes" id="UP000054921"/>
    </source>
</evidence>
<organism evidence="4 5">
    <name type="scientific">Legionella cherrii</name>
    <dbReference type="NCBI Taxonomy" id="28084"/>
    <lineage>
        <taxon>Bacteria</taxon>
        <taxon>Pseudomonadati</taxon>
        <taxon>Pseudomonadota</taxon>
        <taxon>Gammaproteobacteria</taxon>
        <taxon>Legionellales</taxon>
        <taxon>Legionellaceae</taxon>
        <taxon>Legionella</taxon>
    </lineage>
</organism>
<dbReference type="EMBL" id="LNXW01000013">
    <property type="protein sequence ID" value="KTC79976.1"/>
    <property type="molecule type" value="Genomic_DNA"/>
</dbReference>
<dbReference type="RefSeq" id="WP_058387831.1">
    <property type="nucleotide sequence ID" value="NZ_LNXW01000013.1"/>
</dbReference>
<name>A0A0W0S913_9GAMM</name>
<dbReference type="STRING" id="28084.Lche_1996"/>
<evidence type="ECO:0008006" key="6">
    <source>
        <dbReference type="Google" id="ProtNLM"/>
    </source>
</evidence>
<proteinExistence type="predicted"/>
<dbReference type="AlphaFoldDB" id="A0A0W0S913"/>
<feature type="coiled-coil region" evidence="3">
    <location>
        <begin position="358"/>
        <end position="413"/>
    </location>
</feature>
<evidence type="ECO:0000256" key="2">
    <source>
        <dbReference type="ARBA" id="ARBA00022490"/>
    </source>
</evidence>
<dbReference type="PANTHER" id="PTHR31250">
    <property type="entry name" value="IQ DOMAIN-CONTAINING PROTEIN IQM3"/>
    <property type="match status" value="1"/>
</dbReference>